<dbReference type="Pfam" id="PF12833">
    <property type="entry name" value="HTH_18"/>
    <property type="match status" value="1"/>
</dbReference>
<evidence type="ECO:0000256" key="3">
    <source>
        <dbReference type="ARBA" id="ARBA00023163"/>
    </source>
</evidence>
<dbReference type="InterPro" id="IPR050204">
    <property type="entry name" value="AraC_XylS_family_regulators"/>
</dbReference>
<name>A0A7T1WRJ7_9ACTN</name>
<accession>A0A7T1WRJ7</accession>
<dbReference type="KEGG" id="sbat:G4Z16_18980"/>
<dbReference type="Gene3D" id="1.10.10.60">
    <property type="entry name" value="Homeodomain-like"/>
    <property type="match status" value="1"/>
</dbReference>
<dbReference type="Proteomes" id="UP000595046">
    <property type="component" value="Chromosome"/>
</dbReference>
<evidence type="ECO:0000313" key="5">
    <source>
        <dbReference type="EMBL" id="QPP08138.1"/>
    </source>
</evidence>
<keyword evidence="1" id="KW-0805">Transcription regulation</keyword>
<feature type="domain" description="HTH araC/xylS-type" evidence="4">
    <location>
        <begin position="218"/>
        <end position="319"/>
    </location>
</feature>
<dbReference type="SUPFAM" id="SSF46689">
    <property type="entry name" value="Homeodomain-like"/>
    <property type="match status" value="1"/>
</dbReference>
<dbReference type="InterPro" id="IPR018060">
    <property type="entry name" value="HTH_AraC"/>
</dbReference>
<keyword evidence="2" id="KW-0238">DNA-binding</keyword>
<evidence type="ECO:0000259" key="4">
    <source>
        <dbReference type="PROSITE" id="PS01124"/>
    </source>
</evidence>
<dbReference type="PRINTS" id="PR00032">
    <property type="entry name" value="HTHARAC"/>
</dbReference>
<gene>
    <name evidence="5" type="ORF">G4Z16_18980</name>
</gene>
<dbReference type="AlphaFoldDB" id="A0A7T1WRJ7"/>
<evidence type="ECO:0000256" key="1">
    <source>
        <dbReference type="ARBA" id="ARBA00023015"/>
    </source>
</evidence>
<dbReference type="EMBL" id="CP048882">
    <property type="protein sequence ID" value="QPP08138.1"/>
    <property type="molecule type" value="Genomic_DNA"/>
</dbReference>
<dbReference type="InterPro" id="IPR035418">
    <property type="entry name" value="AraC-bd_2"/>
</dbReference>
<dbReference type="PROSITE" id="PS01124">
    <property type="entry name" value="HTH_ARAC_FAMILY_2"/>
    <property type="match status" value="1"/>
</dbReference>
<keyword evidence="3" id="KW-0804">Transcription</keyword>
<dbReference type="InterPro" id="IPR009057">
    <property type="entry name" value="Homeodomain-like_sf"/>
</dbReference>
<dbReference type="Pfam" id="PF14525">
    <property type="entry name" value="AraC_binding_2"/>
    <property type="match status" value="1"/>
</dbReference>
<dbReference type="GO" id="GO:0043565">
    <property type="term" value="F:sequence-specific DNA binding"/>
    <property type="evidence" value="ECO:0007669"/>
    <property type="project" value="InterPro"/>
</dbReference>
<dbReference type="InterPro" id="IPR020449">
    <property type="entry name" value="Tscrpt_reg_AraC-type_HTH"/>
</dbReference>
<keyword evidence="6" id="KW-1185">Reference proteome</keyword>
<dbReference type="GO" id="GO:0003700">
    <property type="term" value="F:DNA-binding transcription factor activity"/>
    <property type="evidence" value="ECO:0007669"/>
    <property type="project" value="InterPro"/>
</dbReference>
<evidence type="ECO:0000256" key="2">
    <source>
        <dbReference type="ARBA" id="ARBA00023125"/>
    </source>
</evidence>
<evidence type="ECO:0000313" key="6">
    <source>
        <dbReference type="Proteomes" id="UP000595046"/>
    </source>
</evidence>
<proteinExistence type="predicted"/>
<dbReference type="PANTHER" id="PTHR46796:SF6">
    <property type="entry name" value="ARAC SUBFAMILY"/>
    <property type="match status" value="1"/>
</dbReference>
<dbReference type="PANTHER" id="PTHR46796">
    <property type="entry name" value="HTH-TYPE TRANSCRIPTIONAL ACTIVATOR RHAS-RELATED"/>
    <property type="match status" value="1"/>
</dbReference>
<dbReference type="SMART" id="SM00342">
    <property type="entry name" value="HTH_ARAC"/>
    <property type="match status" value="1"/>
</dbReference>
<sequence length="330" mass="35899">MDMSYSTSAVDEDSQLDYWQRLVCDTFLQLEFERPARPAAGFHGELAAAAGLDVMRVATVTSDPHAVSRSRELIRRSLEDDLLVNVVVRGRVAVEQDGRRADLLAGDFTLYDSARPCRIACPDPFRMVVLQIPRDAFAENGLPRPAAGATATAVRGDRGVGGLVSPFLRALADRGAALTPRTAHRIAINALGLLTTALSDDAGTRTRPPALTRASQLARARRYIADHLDDPLLTPADVAEGLGLSVRYLHSLFRAEGASPLRWIVAQRLEQSARLLADPFQGHLSITDIAFAVGFKDASHFSRSFRGCYGVSPRAYRTRHARPPPARAVP</sequence>
<dbReference type="RefSeq" id="WP_197351932.1">
    <property type="nucleotide sequence ID" value="NZ_CP048882.1"/>
</dbReference>
<protein>
    <submittedName>
        <fullName evidence="5">Helix-turn-helix domain-containing protein</fullName>
    </submittedName>
</protein>
<reference evidence="6" key="1">
    <citation type="submission" date="2020-02" db="EMBL/GenBank/DDBJ databases">
        <title>Streptomyces sp. ASO4wet.</title>
        <authorList>
            <person name="Risdian C."/>
            <person name="Landwehr W."/>
            <person name="Schupp P."/>
            <person name="Wink J."/>
        </authorList>
    </citation>
    <scope>NUCLEOTIDE SEQUENCE [LARGE SCALE GENOMIC DNA]</scope>
    <source>
        <strain evidence="6">ASO4wet</strain>
    </source>
</reference>
<organism evidence="5 6">
    <name type="scientific">Streptomyces bathyalis</name>
    <dbReference type="NCBI Taxonomy" id="2710756"/>
    <lineage>
        <taxon>Bacteria</taxon>
        <taxon>Bacillati</taxon>
        <taxon>Actinomycetota</taxon>
        <taxon>Actinomycetes</taxon>
        <taxon>Kitasatosporales</taxon>
        <taxon>Streptomycetaceae</taxon>
        <taxon>Streptomyces</taxon>
    </lineage>
</organism>